<organism evidence="2 3">
    <name type="scientific">Saccharopolyspora endophytica</name>
    <dbReference type="NCBI Taxonomy" id="543886"/>
    <lineage>
        <taxon>Bacteria</taxon>
        <taxon>Bacillati</taxon>
        <taxon>Actinomycetota</taxon>
        <taxon>Actinomycetes</taxon>
        <taxon>Pseudonocardiales</taxon>
        <taxon>Pseudonocardiaceae</taxon>
        <taxon>Saccharopolyspora</taxon>
    </lineage>
</organism>
<dbReference type="Proteomes" id="UP000674084">
    <property type="component" value="Unassembled WGS sequence"/>
</dbReference>
<dbReference type="PANTHER" id="PTHR42877:SF4">
    <property type="entry name" value="FAD_NAD(P)-BINDING DOMAIN-CONTAINING PROTEIN-RELATED"/>
    <property type="match status" value="1"/>
</dbReference>
<dbReference type="Gene3D" id="3.50.50.60">
    <property type="entry name" value="FAD/NAD(P)-binding domain"/>
    <property type="match status" value="1"/>
</dbReference>
<feature type="region of interest" description="Disordered" evidence="1">
    <location>
        <begin position="96"/>
        <end position="140"/>
    </location>
</feature>
<comment type="caution">
    <text evidence="2">The sequence shown here is derived from an EMBL/GenBank/DDBJ whole genome shotgun (WGS) entry which is preliminary data.</text>
</comment>
<evidence type="ECO:0000313" key="3">
    <source>
        <dbReference type="Proteomes" id="UP000674084"/>
    </source>
</evidence>
<sequence>MFTRYIESELKGHPDLIAKALPDYPPFSKRMLLDTCWYRALRRDHVDLITEGVTEITPDGLRGSDGTEIDVDIIVPASGFHTHRFLWPIDVRGRSGASLSETWGPENAQRRQQLDPGHRRRGRRHLRAPAPRGSQPWPRR</sequence>
<reference evidence="2 3" key="1">
    <citation type="submission" date="2021-04" db="EMBL/GenBank/DDBJ databases">
        <title>Whole-genome sequencing of Saccharopolyspora endophytica KCTC 19397.</title>
        <authorList>
            <person name="Ay H."/>
            <person name="Saygin H."/>
            <person name="Sahin N."/>
        </authorList>
    </citation>
    <scope>NUCLEOTIDE SEQUENCE [LARGE SCALE GENOMIC DNA]</scope>
    <source>
        <strain evidence="2 3">KCTC 19397</strain>
    </source>
</reference>
<gene>
    <name evidence="2" type="ORF">KBO27_13610</name>
</gene>
<feature type="compositionally biased region" description="Basic and acidic residues" evidence="1">
    <location>
        <begin position="108"/>
        <end position="117"/>
    </location>
</feature>
<name>A0ABS5DFB3_9PSEU</name>
<feature type="compositionally biased region" description="Basic residues" evidence="1">
    <location>
        <begin position="118"/>
        <end position="127"/>
    </location>
</feature>
<dbReference type="PANTHER" id="PTHR42877">
    <property type="entry name" value="L-ORNITHINE N(5)-MONOOXYGENASE-RELATED"/>
    <property type="match status" value="1"/>
</dbReference>
<accession>A0ABS5DFB3</accession>
<dbReference type="InterPro" id="IPR036188">
    <property type="entry name" value="FAD/NAD-bd_sf"/>
</dbReference>
<dbReference type="SUPFAM" id="SSF51905">
    <property type="entry name" value="FAD/NAD(P)-binding domain"/>
    <property type="match status" value="1"/>
</dbReference>
<proteinExistence type="predicted"/>
<dbReference type="InterPro" id="IPR051209">
    <property type="entry name" value="FAD-bind_Monooxygenase_sf"/>
</dbReference>
<evidence type="ECO:0000313" key="2">
    <source>
        <dbReference type="EMBL" id="MBQ0924984.1"/>
    </source>
</evidence>
<keyword evidence="3" id="KW-1185">Reference proteome</keyword>
<dbReference type="RefSeq" id="WP_210970309.1">
    <property type="nucleotide sequence ID" value="NZ_JAGPXE010000004.1"/>
</dbReference>
<protein>
    <submittedName>
        <fullName evidence="2">Uncharacterized protein</fullName>
    </submittedName>
</protein>
<dbReference type="EMBL" id="JAGPXE010000004">
    <property type="protein sequence ID" value="MBQ0924984.1"/>
    <property type="molecule type" value="Genomic_DNA"/>
</dbReference>
<evidence type="ECO:0000256" key="1">
    <source>
        <dbReference type="SAM" id="MobiDB-lite"/>
    </source>
</evidence>